<dbReference type="OrthoDB" id="690068at2759"/>
<dbReference type="EMBL" id="WJXA01000011">
    <property type="protein sequence ID" value="KAF7127763.1"/>
    <property type="molecule type" value="Genomic_DNA"/>
</dbReference>
<dbReference type="InterPro" id="IPR045239">
    <property type="entry name" value="bHLH95_bHLH"/>
</dbReference>
<dbReference type="GO" id="GO:0005634">
    <property type="term" value="C:nucleus"/>
    <property type="evidence" value="ECO:0007669"/>
    <property type="project" value="UniProtKB-SubCell"/>
</dbReference>
<feature type="compositionally biased region" description="Basic and acidic residues" evidence="5">
    <location>
        <begin position="81"/>
        <end position="94"/>
    </location>
</feature>
<organism evidence="7 8">
    <name type="scientific">Rhododendron simsii</name>
    <name type="common">Sims's rhododendron</name>
    <dbReference type="NCBI Taxonomy" id="118357"/>
    <lineage>
        <taxon>Eukaryota</taxon>
        <taxon>Viridiplantae</taxon>
        <taxon>Streptophyta</taxon>
        <taxon>Embryophyta</taxon>
        <taxon>Tracheophyta</taxon>
        <taxon>Spermatophyta</taxon>
        <taxon>Magnoliopsida</taxon>
        <taxon>eudicotyledons</taxon>
        <taxon>Gunneridae</taxon>
        <taxon>Pentapetalae</taxon>
        <taxon>asterids</taxon>
        <taxon>Ericales</taxon>
        <taxon>Ericaceae</taxon>
        <taxon>Ericoideae</taxon>
        <taxon>Rhodoreae</taxon>
        <taxon>Rhododendron</taxon>
    </lineage>
</organism>
<dbReference type="SUPFAM" id="SSF47459">
    <property type="entry name" value="HLH, helix-loop-helix DNA-binding domain"/>
    <property type="match status" value="1"/>
</dbReference>
<dbReference type="GO" id="GO:0046983">
    <property type="term" value="F:protein dimerization activity"/>
    <property type="evidence" value="ECO:0007669"/>
    <property type="project" value="InterPro"/>
</dbReference>
<dbReference type="CDD" id="cd11393">
    <property type="entry name" value="bHLH_AtbHLH_like"/>
    <property type="match status" value="1"/>
</dbReference>
<keyword evidence="4" id="KW-0539">Nucleus</keyword>
<dbReference type="InterPro" id="IPR011598">
    <property type="entry name" value="bHLH_dom"/>
</dbReference>
<dbReference type="Gene3D" id="4.10.280.10">
    <property type="entry name" value="Helix-loop-helix DNA-binding domain"/>
    <property type="match status" value="1"/>
</dbReference>
<dbReference type="PANTHER" id="PTHR46772">
    <property type="entry name" value="BHLH DOMAIN-CONTAINING PROTEIN"/>
    <property type="match status" value="1"/>
</dbReference>
<feature type="domain" description="BHLH" evidence="6">
    <location>
        <begin position="89"/>
        <end position="139"/>
    </location>
</feature>
<dbReference type="InterPro" id="IPR044278">
    <property type="entry name" value="BHLH95-like"/>
</dbReference>
<dbReference type="GO" id="GO:0009960">
    <property type="term" value="P:endosperm development"/>
    <property type="evidence" value="ECO:0007669"/>
    <property type="project" value="InterPro"/>
</dbReference>
<name>A0A834LBR1_RHOSS</name>
<dbReference type="InterPro" id="IPR036638">
    <property type="entry name" value="HLH_DNA-bd_sf"/>
</dbReference>
<dbReference type="PANTHER" id="PTHR46772:SF8">
    <property type="entry name" value="TRANSCRIPTION FACTOR BHLH95"/>
    <property type="match status" value="1"/>
</dbReference>
<gene>
    <name evidence="7" type="ORF">RHSIM_Rhsim11G0164600</name>
</gene>
<evidence type="ECO:0000313" key="8">
    <source>
        <dbReference type="Proteomes" id="UP000626092"/>
    </source>
</evidence>
<evidence type="ECO:0000256" key="2">
    <source>
        <dbReference type="ARBA" id="ARBA00023015"/>
    </source>
</evidence>
<dbReference type="Pfam" id="PF00010">
    <property type="entry name" value="HLH"/>
    <property type="match status" value="1"/>
</dbReference>
<keyword evidence="3" id="KW-0804">Transcription</keyword>
<comment type="caution">
    <text evidence="7">The sequence shown here is derived from an EMBL/GenBank/DDBJ whole genome shotgun (WGS) entry which is preliminary data.</text>
</comment>
<dbReference type="Proteomes" id="UP000626092">
    <property type="component" value="Unassembled WGS sequence"/>
</dbReference>
<protein>
    <recommendedName>
        <fullName evidence="6">BHLH domain-containing protein</fullName>
    </recommendedName>
</protein>
<dbReference type="InterPro" id="IPR054502">
    <property type="entry name" value="bHLH-TF_ACT-like_plant"/>
</dbReference>
<comment type="subcellular location">
    <subcellularLocation>
        <location evidence="1">Nucleus</location>
    </subcellularLocation>
</comment>
<evidence type="ECO:0000256" key="1">
    <source>
        <dbReference type="ARBA" id="ARBA00004123"/>
    </source>
</evidence>
<dbReference type="SMART" id="SM00353">
    <property type="entry name" value="HLH"/>
    <property type="match status" value="1"/>
</dbReference>
<dbReference type="SUPFAM" id="SSF55021">
    <property type="entry name" value="ACT-like"/>
    <property type="match status" value="1"/>
</dbReference>
<dbReference type="AlphaFoldDB" id="A0A834LBR1"/>
<dbReference type="CDD" id="cd04873">
    <property type="entry name" value="ACT_UUR-ACR-like"/>
    <property type="match status" value="1"/>
</dbReference>
<dbReference type="Pfam" id="PF22754">
    <property type="entry name" value="bHLH-TF_ACT-like_plant"/>
    <property type="match status" value="1"/>
</dbReference>
<keyword evidence="8" id="KW-1185">Reference proteome</keyword>
<feature type="region of interest" description="Disordered" evidence="5">
    <location>
        <begin position="15"/>
        <end position="94"/>
    </location>
</feature>
<evidence type="ECO:0000256" key="4">
    <source>
        <dbReference type="ARBA" id="ARBA00023242"/>
    </source>
</evidence>
<accession>A0A834LBR1</accession>
<feature type="compositionally biased region" description="Basic residues" evidence="5">
    <location>
        <begin position="55"/>
        <end position="66"/>
    </location>
</feature>
<evidence type="ECO:0000259" key="6">
    <source>
        <dbReference type="PROSITE" id="PS50888"/>
    </source>
</evidence>
<evidence type="ECO:0000256" key="5">
    <source>
        <dbReference type="SAM" id="MobiDB-lite"/>
    </source>
</evidence>
<proteinExistence type="predicted"/>
<keyword evidence="2" id="KW-0805">Transcription regulation</keyword>
<dbReference type="PROSITE" id="PS50888">
    <property type="entry name" value="BHLH"/>
    <property type="match status" value="1"/>
</dbReference>
<dbReference type="GO" id="GO:0003700">
    <property type="term" value="F:DNA-binding transcription factor activity"/>
    <property type="evidence" value="ECO:0007669"/>
    <property type="project" value="InterPro"/>
</dbReference>
<reference evidence="7" key="1">
    <citation type="submission" date="2019-11" db="EMBL/GenBank/DDBJ databases">
        <authorList>
            <person name="Liu Y."/>
            <person name="Hou J."/>
            <person name="Li T.-Q."/>
            <person name="Guan C.-H."/>
            <person name="Wu X."/>
            <person name="Wu H.-Z."/>
            <person name="Ling F."/>
            <person name="Zhang R."/>
            <person name="Shi X.-G."/>
            <person name="Ren J.-P."/>
            <person name="Chen E.-F."/>
            <person name="Sun J.-M."/>
        </authorList>
    </citation>
    <scope>NUCLEOTIDE SEQUENCE</scope>
    <source>
        <strain evidence="7">Adult_tree_wgs_1</strain>
        <tissue evidence="7">Leaves</tissue>
    </source>
</reference>
<feature type="compositionally biased region" description="Polar residues" evidence="5">
    <location>
        <begin position="15"/>
        <end position="25"/>
    </location>
</feature>
<evidence type="ECO:0000256" key="3">
    <source>
        <dbReference type="ARBA" id="ARBA00023163"/>
    </source>
</evidence>
<dbReference type="InterPro" id="IPR045865">
    <property type="entry name" value="ACT-like_dom_sf"/>
</dbReference>
<evidence type="ECO:0000313" key="7">
    <source>
        <dbReference type="EMBL" id="KAF7127763.1"/>
    </source>
</evidence>
<sequence length="385" mass="42730">MSEVGEHENFVWESQSWAFANSDNSGSGGKPPDLGSNTQTPTGKEMEAVQAATGGKKRSGGGKKKGKRDDGGSGGDDGEGNEGKSGGESDHEIHIWTERERRKKMRNMFSNLHALLPQLPPKADKSTIVDEAVNYIRTLQQTLQKLQRKKLERLHGVTPINYDSSVVTPQKLAIDSREAFIADQVSSSNLANTSTPANSNSSNSVLPFVSRFPPIFQTWTSQNVILNVCGEQAQINICAPKKPGLFTAICYVLEKHKIDVVSAHVSSDQNWTMLMIQAHVSPKNSRFPFIKNFNLSLLHLYRWMNMIFFSIKEKGIRVLEFSPQPRLGKSENINSHLNVGESETESMGYRACNKARIAHDQLPEAFPVEEIYKQAAGEIMLWLSS</sequence>